<protein>
    <submittedName>
        <fullName evidence="1">(pine wood nematode) hypothetical protein</fullName>
    </submittedName>
</protein>
<accession>A0A7I8WMJ9</accession>
<dbReference type="OrthoDB" id="7444419at2759"/>
<dbReference type="Pfam" id="PF03564">
    <property type="entry name" value="DUF1759"/>
    <property type="match status" value="1"/>
</dbReference>
<reference evidence="1" key="1">
    <citation type="submission" date="2020-09" db="EMBL/GenBank/DDBJ databases">
        <authorList>
            <person name="Kikuchi T."/>
        </authorList>
    </citation>
    <scope>NUCLEOTIDE SEQUENCE</scope>
    <source>
        <strain evidence="1">Ka4C1</strain>
    </source>
</reference>
<dbReference type="EMBL" id="CAJFDI010000003">
    <property type="protein sequence ID" value="CAD5219193.1"/>
    <property type="molecule type" value="Genomic_DNA"/>
</dbReference>
<keyword evidence="2" id="KW-1185">Reference proteome</keyword>
<gene>
    <name evidence="1" type="ORF">BXYJ_LOCUS5556</name>
</gene>
<dbReference type="Proteomes" id="UP000659654">
    <property type="component" value="Unassembled WGS sequence"/>
</dbReference>
<organism evidence="1 2">
    <name type="scientific">Bursaphelenchus xylophilus</name>
    <name type="common">Pinewood nematode worm</name>
    <name type="synonym">Aphelenchoides xylophilus</name>
    <dbReference type="NCBI Taxonomy" id="6326"/>
    <lineage>
        <taxon>Eukaryota</taxon>
        <taxon>Metazoa</taxon>
        <taxon>Ecdysozoa</taxon>
        <taxon>Nematoda</taxon>
        <taxon>Chromadorea</taxon>
        <taxon>Rhabditida</taxon>
        <taxon>Tylenchina</taxon>
        <taxon>Tylenchomorpha</taxon>
        <taxon>Aphelenchoidea</taxon>
        <taxon>Aphelenchoididae</taxon>
        <taxon>Bursaphelenchus</taxon>
    </lineage>
</organism>
<evidence type="ECO:0000313" key="2">
    <source>
        <dbReference type="Proteomes" id="UP000659654"/>
    </source>
</evidence>
<name>A0A7I8WMJ9_BURXY</name>
<dbReference type="InterPro" id="IPR005312">
    <property type="entry name" value="DUF1759"/>
</dbReference>
<dbReference type="AlphaFoldDB" id="A0A7I8WMJ9"/>
<dbReference type="Proteomes" id="UP000582659">
    <property type="component" value="Unassembled WGS sequence"/>
</dbReference>
<comment type="caution">
    <text evidence="1">The sequence shown here is derived from an EMBL/GenBank/DDBJ whole genome shotgun (WGS) entry which is preliminary data.</text>
</comment>
<evidence type="ECO:0000313" key="1">
    <source>
        <dbReference type="EMBL" id="CAD5219193.1"/>
    </source>
</evidence>
<dbReference type="EMBL" id="CAJFCV020000003">
    <property type="protein sequence ID" value="CAG9104232.1"/>
    <property type="molecule type" value="Genomic_DNA"/>
</dbReference>
<proteinExistence type="predicted"/>
<sequence length="341" mass="39565">MHLRPILTQLSEKVTKIFTESATLTCYTEYTEKEPEENLLLAQNTASKLREAIETGESLRASLDKYYNQYVELMNSLGPEEYGQEEVHYQSLLNTHYIPTTLVNTQEELSRLKSEYDLNIGLIEMLKRKMSVNVAIESSNVSRSHSPASFTNQTRRPQPLKLGPVEKITFSGNVLDYPAFREAMKVIDASDNSTYAKFLYLKQSTKGIAFDAIKSLTLTESNYQLAKDLLEKHFGSDDLLVDSLLKSLQNLPAPTRTAGSLQRYYFELESILQQLQNQEVHTDDGILRNMITQKLPDQILERIIRRRHKIKEENKVWNTDALMKEFYKAKANKYHRRLWWR</sequence>